<evidence type="ECO:0000313" key="2">
    <source>
        <dbReference type="EMBL" id="MEV8459736.1"/>
    </source>
</evidence>
<gene>
    <name evidence="2" type="ORF">AB0470_09365</name>
</gene>
<dbReference type="InterPro" id="IPR014347">
    <property type="entry name" value="Tautomerase/MIF_sf"/>
</dbReference>
<protein>
    <submittedName>
        <fullName evidence="2">5-carboxymethyl-2-hydroxymuconate delta isomerase</fullName>
    </submittedName>
</protein>
<evidence type="ECO:0000256" key="1">
    <source>
        <dbReference type="SAM" id="MobiDB-lite"/>
    </source>
</evidence>
<dbReference type="Gene3D" id="3.30.429.10">
    <property type="entry name" value="Macrophage Migration Inhibitory Factor"/>
    <property type="match status" value="1"/>
</dbReference>
<dbReference type="EMBL" id="JBFAUJ010000003">
    <property type="protein sequence ID" value="MEV8459736.1"/>
    <property type="molecule type" value="Genomic_DNA"/>
</dbReference>
<keyword evidence="3" id="KW-1185">Reference proteome</keyword>
<dbReference type="SUPFAM" id="SSF55331">
    <property type="entry name" value="Tautomerase/MIF"/>
    <property type="match status" value="1"/>
</dbReference>
<dbReference type="GO" id="GO:0016853">
    <property type="term" value="F:isomerase activity"/>
    <property type="evidence" value="ECO:0007669"/>
    <property type="project" value="UniProtKB-KW"/>
</dbReference>
<dbReference type="Proteomes" id="UP001553148">
    <property type="component" value="Unassembled WGS sequence"/>
</dbReference>
<organism evidence="2 3">
    <name type="scientific">Streptomyces griseosporeus</name>
    <dbReference type="NCBI Taxonomy" id="1910"/>
    <lineage>
        <taxon>Bacteria</taxon>
        <taxon>Bacillati</taxon>
        <taxon>Actinomycetota</taxon>
        <taxon>Actinomycetes</taxon>
        <taxon>Kitasatosporales</taxon>
        <taxon>Streptomycetaceae</taxon>
        <taxon>Streptomyces</taxon>
    </lineage>
</organism>
<keyword evidence="2" id="KW-0413">Isomerase</keyword>
<comment type="caution">
    <text evidence="2">The sequence shown here is derived from an EMBL/GenBank/DDBJ whole genome shotgun (WGS) entry which is preliminary data.</text>
</comment>
<feature type="region of interest" description="Disordered" evidence="1">
    <location>
        <begin position="120"/>
        <end position="139"/>
    </location>
</feature>
<dbReference type="PANTHER" id="PTHR37950">
    <property type="entry name" value="4-HYDROXYPHENYLACETATE CATABOLISM PROTEIN"/>
    <property type="match status" value="1"/>
</dbReference>
<accession>A0ABV3KKA2</accession>
<dbReference type="RefSeq" id="WP_229908847.1">
    <property type="nucleotide sequence ID" value="NZ_BNBR01000002.1"/>
</dbReference>
<dbReference type="Pfam" id="PF02962">
    <property type="entry name" value="CHMI"/>
    <property type="match status" value="1"/>
</dbReference>
<dbReference type="InterPro" id="IPR004220">
    <property type="entry name" value="5-COMe_2-OHmuconate_Isoase"/>
</dbReference>
<reference evidence="2 3" key="1">
    <citation type="submission" date="2024-06" db="EMBL/GenBank/DDBJ databases">
        <title>The Natural Products Discovery Center: Release of the First 8490 Sequenced Strains for Exploring Actinobacteria Biosynthetic Diversity.</title>
        <authorList>
            <person name="Kalkreuter E."/>
            <person name="Kautsar S.A."/>
            <person name="Yang D."/>
            <person name="Bader C.D."/>
            <person name="Teijaro C.N."/>
            <person name="Fluegel L."/>
            <person name="Davis C.M."/>
            <person name="Simpson J.R."/>
            <person name="Lauterbach L."/>
            <person name="Steele A.D."/>
            <person name="Gui C."/>
            <person name="Meng S."/>
            <person name="Li G."/>
            <person name="Viehrig K."/>
            <person name="Ye F."/>
            <person name="Su P."/>
            <person name="Kiefer A.F."/>
            <person name="Nichols A."/>
            <person name="Cepeda A.J."/>
            <person name="Yan W."/>
            <person name="Fan B."/>
            <person name="Jiang Y."/>
            <person name="Adhikari A."/>
            <person name="Zheng C.-J."/>
            <person name="Schuster L."/>
            <person name="Cowan T.M."/>
            <person name="Smanski M.J."/>
            <person name="Chevrette M.G."/>
            <person name="De Carvalho L.P.S."/>
            <person name="Shen B."/>
        </authorList>
    </citation>
    <scope>NUCLEOTIDE SEQUENCE [LARGE SCALE GENOMIC DNA]</scope>
    <source>
        <strain evidence="2 3">NPDC052360</strain>
    </source>
</reference>
<proteinExistence type="predicted"/>
<sequence>MGKVFMPHLTVTYSTQLDGAFDRTALLKELHPLVVEESGTTGVCKTLLRPEETWVGDGPGGLTPLVHVEVGLMPGRSEATKAHLSESVLALLARHVPEGAILSVEVRDLAASYRLFPSTRGPARPPYGSATRATLRTAP</sequence>
<dbReference type="PANTHER" id="PTHR37950:SF1">
    <property type="entry name" value="4-HYDROXYPHENYLACETATE CATABOLISM PROTEIN"/>
    <property type="match status" value="1"/>
</dbReference>
<evidence type="ECO:0000313" key="3">
    <source>
        <dbReference type="Proteomes" id="UP001553148"/>
    </source>
</evidence>
<name>A0ABV3KKA2_STRGS</name>